<reference evidence="2" key="1">
    <citation type="submission" date="2017-03" db="EMBL/GenBank/DDBJ databases">
        <title>Phytopthora megakarya and P. palmivora, two closely related causual agents of cacao black pod achieved similar genome size and gene model numbers by different mechanisms.</title>
        <authorList>
            <person name="Ali S."/>
            <person name="Shao J."/>
            <person name="Larry D.J."/>
            <person name="Kronmiller B."/>
            <person name="Shen D."/>
            <person name="Strem M.D."/>
            <person name="Melnick R.L."/>
            <person name="Guiltinan M.J."/>
            <person name="Tyler B.M."/>
            <person name="Meinhardt L.W."/>
            <person name="Bailey B.A."/>
        </authorList>
    </citation>
    <scope>NUCLEOTIDE SEQUENCE [LARGE SCALE GENOMIC DNA]</scope>
    <source>
        <strain evidence="2">zdho120</strain>
    </source>
</reference>
<name>A0A225VEB2_9STRA</name>
<keyword evidence="2" id="KW-1185">Reference proteome</keyword>
<comment type="caution">
    <text evidence="1">The sequence shown here is derived from an EMBL/GenBank/DDBJ whole genome shotgun (WGS) entry which is preliminary data.</text>
</comment>
<proteinExistence type="predicted"/>
<gene>
    <name evidence="1" type="ORF">PHMEG_00025172</name>
</gene>
<dbReference type="Proteomes" id="UP000198211">
    <property type="component" value="Unassembled WGS sequence"/>
</dbReference>
<sequence>MFLSIGGRRAKYNLSMVQRRYGSLFYGELGALRLNVGEHASGKHFTAGNTTMNRIESNWIQMKLFVGKETKTRRNN</sequence>
<dbReference type="OrthoDB" id="128162at2759"/>
<accession>A0A225VEB2</accession>
<protein>
    <submittedName>
        <fullName evidence="1">Uncharacterized protein</fullName>
    </submittedName>
</protein>
<dbReference type="EMBL" id="NBNE01005697">
    <property type="protein sequence ID" value="OWZ03147.1"/>
    <property type="molecule type" value="Genomic_DNA"/>
</dbReference>
<dbReference type="AlphaFoldDB" id="A0A225VEB2"/>
<evidence type="ECO:0000313" key="1">
    <source>
        <dbReference type="EMBL" id="OWZ03147.1"/>
    </source>
</evidence>
<evidence type="ECO:0000313" key="2">
    <source>
        <dbReference type="Proteomes" id="UP000198211"/>
    </source>
</evidence>
<organism evidence="1 2">
    <name type="scientific">Phytophthora megakarya</name>
    <dbReference type="NCBI Taxonomy" id="4795"/>
    <lineage>
        <taxon>Eukaryota</taxon>
        <taxon>Sar</taxon>
        <taxon>Stramenopiles</taxon>
        <taxon>Oomycota</taxon>
        <taxon>Peronosporomycetes</taxon>
        <taxon>Peronosporales</taxon>
        <taxon>Peronosporaceae</taxon>
        <taxon>Phytophthora</taxon>
    </lineage>
</organism>